<dbReference type="Proteomes" id="UP000671852">
    <property type="component" value="Chromosome"/>
</dbReference>
<accession>A0A975GC22</accession>
<sequence>MNQIKLSVNDENLETILMILNNLKEGLILEIETNGKPKAKATQYQPKANTIIREENSGTNDTSGKYLNASAYKKRVKSKN</sequence>
<dbReference type="KEGG" id="saqt:GJV85_02670"/>
<organism evidence="1 2">
    <name type="scientific">Sulfurimonas aquatica</name>
    <dbReference type="NCBI Taxonomy" id="2672570"/>
    <lineage>
        <taxon>Bacteria</taxon>
        <taxon>Pseudomonadati</taxon>
        <taxon>Campylobacterota</taxon>
        <taxon>Epsilonproteobacteria</taxon>
        <taxon>Campylobacterales</taxon>
        <taxon>Sulfurimonadaceae</taxon>
        <taxon>Sulfurimonas</taxon>
    </lineage>
</organism>
<gene>
    <name evidence="1" type="ORF">GJV85_02670</name>
</gene>
<evidence type="ECO:0000313" key="2">
    <source>
        <dbReference type="Proteomes" id="UP000671852"/>
    </source>
</evidence>
<protein>
    <submittedName>
        <fullName evidence="1">Uncharacterized protein</fullName>
    </submittedName>
</protein>
<keyword evidence="2" id="KW-1185">Reference proteome</keyword>
<reference evidence="1" key="2">
    <citation type="submission" date="2021-04" db="EMBL/GenBank/DDBJ databases">
        <title>Isolation and characterization of a novel species of the genus Sulfurimonas.</title>
        <authorList>
            <person name="Fukui M."/>
        </authorList>
    </citation>
    <scope>NUCLEOTIDE SEQUENCE</scope>
    <source>
        <strain evidence="1">H1576</strain>
    </source>
</reference>
<name>A0A975GC22_9BACT</name>
<dbReference type="EMBL" id="CP046072">
    <property type="protein sequence ID" value="QSZ41062.1"/>
    <property type="molecule type" value="Genomic_DNA"/>
</dbReference>
<evidence type="ECO:0000313" key="1">
    <source>
        <dbReference type="EMBL" id="QSZ41062.1"/>
    </source>
</evidence>
<dbReference type="RefSeq" id="WP_207562334.1">
    <property type="nucleotide sequence ID" value="NZ_CP046072.1"/>
</dbReference>
<reference evidence="1" key="1">
    <citation type="submission" date="2019-11" db="EMBL/GenBank/DDBJ databases">
        <authorList>
            <person name="Kojima H."/>
        </authorList>
    </citation>
    <scope>NUCLEOTIDE SEQUENCE</scope>
    <source>
        <strain evidence="1">H1576</strain>
    </source>
</reference>
<dbReference type="AlphaFoldDB" id="A0A975GC22"/>
<proteinExistence type="predicted"/>